<dbReference type="RefSeq" id="WP_154457370.1">
    <property type="nucleotide sequence ID" value="NZ_VUMV01000002.1"/>
</dbReference>
<dbReference type="Proteomes" id="UP000466864">
    <property type="component" value="Unassembled WGS sequence"/>
</dbReference>
<proteinExistence type="predicted"/>
<sequence length="93" mass="10909">MKEKRYLAIGHFRESENVTCVSSLGSSIKDFRKELSGNAFVPYVVITEEKFNNIKNMDSFDIFESVKKMTTNYRVWDIVADYMSQCFDIMEKN</sequence>
<keyword evidence="2" id="KW-1185">Reference proteome</keyword>
<dbReference type="AlphaFoldDB" id="A0A7X2P7H0"/>
<evidence type="ECO:0000313" key="1">
    <source>
        <dbReference type="EMBL" id="MST81571.1"/>
    </source>
</evidence>
<accession>A0A7X2P7H0</accession>
<gene>
    <name evidence="1" type="ORF">FYJ60_04510</name>
</gene>
<reference evidence="1 2" key="1">
    <citation type="submission" date="2019-08" db="EMBL/GenBank/DDBJ databases">
        <title>In-depth cultivation of the pig gut microbiome towards novel bacterial diversity and tailored functional studies.</title>
        <authorList>
            <person name="Wylensek D."/>
            <person name="Hitch T.C.A."/>
            <person name="Clavel T."/>
        </authorList>
    </citation>
    <scope>NUCLEOTIDE SEQUENCE [LARGE SCALE GENOMIC DNA]</scope>
    <source>
        <strain evidence="1 2">Oil+RF-744-WCA-WT-13</strain>
    </source>
</reference>
<comment type="caution">
    <text evidence="1">The sequence shown here is derived from an EMBL/GenBank/DDBJ whole genome shotgun (WGS) entry which is preliminary data.</text>
</comment>
<organism evidence="1 2">
    <name type="scientific">Bilifractor porci</name>
    <dbReference type="NCBI Taxonomy" id="2606636"/>
    <lineage>
        <taxon>Bacteria</taxon>
        <taxon>Bacillati</taxon>
        <taxon>Bacillota</taxon>
        <taxon>Clostridia</taxon>
        <taxon>Lachnospirales</taxon>
        <taxon>Lachnospiraceae</taxon>
        <taxon>Bilifractor</taxon>
    </lineage>
</organism>
<evidence type="ECO:0000313" key="2">
    <source>
        <dbReference type="Proteomes" id="UP000466864"/>
    </source>
</evidence>
<name>A0A7X2P7H0_9FIRM</name>
<dbReference type="EMBL" id="VUMV01000002">
    <property type="protein sequence ID" value="MST81571.1"/>
    <property type="molecule type" value="Genomic_DNA"/>
</dbReference>
<protein>
    <submittedName>
        <fullName evidence="1">Uncharacterized protein</fullName>
    </submittedName>
</protein>